<dbReference type="Gene3D" id="3.40.1090.10">
    <property type="entry name" value="Cytosolic phospholipase A2 catalytic domain"/>
    <property type="match status" value="2"/>
</dbReference>
<dbReference type="GO" id="GO:0006629">
    <property type="term" value="P:lipid metabolic process"/>
    <property type="evidence" value="ECO:0007669"/>
    <property type="project" value="UniProtKB-KW"/>
</dbReference>
<reference evidence="4" key="1">
    <citation type="journal article" date="2020" name="Nature">
        <title>Giant virus diversity and host interactions through global metagenomics.</title>
        <authorList>
            <person name="Schulz F."/>
            <person name="Roux S."/>
            <person name="Paez-Espino D."/>
            <person name="Jungbluth S."/>
            <person name="Walsh D.A."/>
            <person name="Denef V.J."/>
            <person name="McMahon K.D."/>
            <person name="Konstantinidis K.T."/>
            <person name="Eloe-Fadrosh E.A."/>
            <person name="Kyrpides N.C."/>
            <person name="Woyke T."/>
        </authorList>
    </citation>
    <scope>NUCLEOTIDE SEQUENCE</scope>
    <source>
        <strain evidence="4">GVMAG-M-3300024252-29</strain>
    </source>
</reference>
<feature type="compositionally biased region" description="Acidic residues" evidence="2">
    <location>
        <begin position="297"/>
        <end position="311"/>
    </location>
</feature>
<accession>A0A6C0ILW4</accession>
<proteinExistence type="predicted"/>
<dbReference type="InterPro" id="IPR052580">
    <property type="entry name" value="Lipid_Hydrolase"/>
</dbReference>
<dbReference type="InterPro" id="IPR016035">
    <property type="entry name" value="Acyl_Trfase/lysoPLipase"/>
</dbReference>
<protein>
    <recommendedName>
        <fullName evidence="3">PNPLA domain-containing protein</fullName>
    </recommendedName>
</protein>
<dbReference type="PANTHER" id="PTHR46394:SF1">
    <property type="entry name" value="PNPLA DOMAIN-CONTAINING PROTEIN"/>
    <property type="match status" value="1"/>
</dbReference>
<keyword evidence="1" id="KW-0443">Lipid metabolism</keyword>
<evidence type="ECO:0000256" key="2">
    <source>
        <dbReference type="SAM" id="MobiDB-lite"/>
    </source>
</evidence>
<dbReference type="EMBL" id="MN740207">
    <property type="protein sequence ID" value="QHT93426.1"/>
    <property type="molecule type" value="Genomic_DNA"/>
</dbReference>
<feature type="domain" description="PNPLA" evidence="3">
    <location>
        <begin position="6"/>
        <end position="190"/>
    </location>
</feature>
<evidence type="ECO:0000259" key="3">
    <source>
        <dbReference type="PROSITE" id="PS51635"/>
    </source>
</evidence>
<organism evidence="4">
    <name type="scientific">viral metagenome</name>
    <dbReference type="NCBI Taxonomy" id="1070528"/>
    <lineage>
        <taxon>unclassified sequences</taxon>
        <taxon>metagenomes</taxon>
        <taxon>organismal metagenomes</taxon>
    </lineage>
</organism>
<dbReference type="PANTHER" id="PTHR46394">
    <property type="entry name" value="ANNEXIN"/>
    <property type="match status" value="1"/>
</dbReference>
<feature type="region of interest" description="Disordered" evidence="2">
    <location>
        <begin position="290"/>
        <end position="325"/>
    </location>
</feature>
<dbReference type="PROSITE" id="PS51635">
    <property type="entry name" value="PNPLA"/>
    <property type="match status" value="1"/>
</dbReference>
<dbReference type="AlphaFoldDB" id="A0A6C0ILW4"/>
<dbReference type="Pfam" id="PF01734">
    <property type="entry name" value="Patatin"/>
    <property type="match status" value="1"/>
</dbReference>
<name>A0A6C0ILW4_9ZZZZ</name>
<sequence>MTIKHLVLPGGGAASLRLLGALQRLEESNVWQQENIKSIHAVSAGTLIAVLIALNFDMETIVDYMIGRPWDNVFQISLVNIFDVFSKKGFFGTETIVTFMKPFFNARDISLDITLSQLFELTNIQLYLYTVELSSFKLVTVSHETFPDLQVLKAIQMSAAYPVLISPVILDNKCYIDGGVICNYPINHCLSMFPDKSEVLGIGSSLDIQTKEVTEETTIFEYLLEIIFKTVVNVYDRQMDFQNRIVIPNYVEIEIPSVTITNLQLAFNSIEERKKLLNEGQESADEFIQNINKEKDTENEDDDEYSDETTDEMVSNSSQVFDVEEETIEREDAQYSDTWFLENMPIV</sequence>
<evidence type="ECO:0000256" key="1">
    <source>
        <dbReference type="ARBA" id="ARBA00023098"/>
    </source>
</evidence>
<dbReference type="InterPro" id="IPR002641">
    <property type="entry name" value="PNPLA_dom"/>
</dbReference>
<dbReference type="SUPFAM" id="SSF52151">
    <property type="entry name" value="FabD/lysophospholipase-like"/>
    <property type="match status" value="1"/>
</dbReference>
<evidence type="ECO:0000313" key="4">
    <source>
        <dbReference type="EMBL" id="QHT93426.1"/>
    </source>
</evidence>